<dbReference type="EMBL" id="CP049865">
    <property type="protein sequence ID" value="QIK72616.1"/>
    <property type="molecule type" value="Genomic_DNA"/>
</dbReference>
<evidence type="ECO:0000313" key="5">
    <source>
        <dbReference type="EMBL" id="QIK72616.1"/>
    </source>
</evidence>
<keyword evidence="6" id="KW-1185">Reference proteome</keyword>
<dbReference type="PANTHER" id="PTHR43537:SF24">
    <property type="entry name" value="GLUCONATE OPERON TRANSCRIPTIONAL REPRESSOR"/>
    <property type="match status" value="1"/>
</dbReference>
<name>A0A6G7Y7F9_9ACTN</name>
<accession>A0A6G7Y7F9</accession>
<dbReference type="Gene3D" id="1.10.10.10">
    <property type="entry name" value="Winged helix-like DNA-binding domain superfamily/Winged helix DNA-binding domain"/>
    <property type="match status" value="1"/>
</dbReference>
<keyword evidence="3" id="KW-0804">Transcription</keyword>
<gene>
    <name evidence="5" type="ORF">G7070_10490</name>
</gene>
<evidence type="ECO:0000256" key="3">
    <source>
        <dbReference type="ARBA" id="ARBA00023163"/>
    </source>
</evidence>
<dbReference type="SMART" id="SM00345">
    <property type="entry name" value="HTH_GNTR"/>
    <property type="match status" value="1"/>
</dbReference>
<dbReference type="PANTHER" id="PTHR43537">
    <property type="entry name" value="TRANSCRIPTIONAL REGULATOR, GNTR FAMILY"/>
    <property type="match status" value="1"/>
</dbReference>
<proteinExistence type="predicted"/>
<dbReference type="RefSeq" id="WP_166233690.1">
    <property type="nucleotide sequence ID" value="NZ_CP049865.1"/>
</dbReference>
<dbReference type="InterPro" id="IPR036390">
    <property type="entry name" value="WH_DNA-bd_sf"/>
</dbReference>
<dbReference type="SUPFAM" id="SSF46785">
    <property type="entry name" value="Winged helix' DNA-binding domain"/>
    <property type="match status" value="1"/>
</dbReference>
<dbReference type="PRINTS" id="PR00035">
    <property type="entry name" value="HTHGNTR"/>
</dbReference>
<dbReference type="SMART" id="SM00895">
    <property type="entry name" value="FCD"/>
    <property type="match status" value="1"/>
</dbReference>
<dbReference type="Gene3D" id="1.20.120.530">
    <property type="entry name" value="GntR ligand-binding domain-like"/>
    <property type="match status" value="1"/>
</dbReference>
<dbReference type="SUPFAM" id="SSF48008">
    <property type="entry name" value="GntR ligand-binding domain-like"/>
    <property type="match status" value="1"/>
</dbReference>
<keyword evidence="2" id="KW-0238">DNA-binding</keyword>
<protein>
    <submittedName>
        <fullName evidence="5">GntR family transcriptional regulator</fullName>
    </submittedName>
</protein>
<evidence type="ECO:0000313" key="6">
    <source>
        <dbReference type="Proteomes" id="UP000501058"/>
    </source>
</evidence>
<dbReference type="Pfam" id="PF07729">
    <property type="entry name" value="FCD"/>
    <property type="match status" value="1"/>
</dbReference>
<dbReference type="GO" id="GO:0043565">
    <property type="term" value="F:sequence-specific DNA binding"/>
    <property type="evidence" value="ECO:0007669"/>
    <property type="project" value="InterPro"/>
</dbReference>
<reference evidence="5 6" key="1">
    <citation type="submission" date="2020-03" db="EMBL/GenBank/DDBJ databases">
        <title>Propioniciclava sp. nov., isolated from Hydrophilus acuminatus.</title>
        <authorList>
            <person name="Hyun D.-W."/>
            <person name="Bae J.-W."/>
        </authorList>
    </citation>
    <scope>NUCLEOTIDE SEQUENCE [LARGE SCALE GENOMIC DNA]</scope>
    <source>
        <strain evidence="5 6">HDW11</strain>
    </source>
</reference>
<dbReference type="PRINTS" id="PR00033">
    <property type="entry name" value="HTHASNC"/>
</dbReference>
<dbReference type="InterPro" id="IPR011711">
    <property type="entry name" value="GntR_C"/>
</dbReference>
<dbReference type="Proteomes" id="UP000501058">
    <property type="component" value="Chromosome"/>
</dbReference>
<dbReference type="PROSITE" id="PS50949">
    <property type="entry name" value="HTH_GNTR"/>
    <property type="match status" value="1"/>
</dbReference>
<dbReference type="InterPro" id="IPR000524">
    <property type="entry name" value="Tscrpt_reg_HTH_GntR"/>
</dbReference>
<dbReference type="AlphaFoldDB" id="A0A6G7Y7F9"/>
<evidence type="ECO:0000256" key="2">
    <source>
        <dbReference type="ARBA" id="ARBA00023125"/>
    </source>
</evidence>
<evidence type="ECO:0000256" key="1">
    <source>
        <dbReference type="ARBA" id="ARBA00023015"/>
    </source>
</evidence>
<keyword evidence="1" id="KW-0805">Transcription regulation</keyword>
<dbReference type="InterPro" id="IPR036388">
    <property type="entry name" value="WH-like_DNA-bd_sf"/>
</dbReference>
<dbReference type="Pfam" id="PF00392">
    <property type="entry name" value="GntR"/>
    <property type="match status" value="1"/>
</dbReference>
<evidence type="ECO:0000259" key="4">
    <source>
        <dbReference type="PROSITE" id="PS50949"/>
    </source>
</evidence>
<dbReference type="InterPro" id="IPR000485">
    <property type="entry name" value="AsnC-type_HTH_dom"/>
</dbReference>
<dbReference type="CDD" id="cd07377">
    <property type="entry name" value="WHTH_GntR"/>
    <property type="match status" value="1"/>
</dbReference>
<dbReference type="KEGG" id="prv:G7070_10490"/>
<feature type="domain" description="HTH gntR-type" evidence="4">
    <location>
        <begin position="15"/>
        <end position="82"/>
    </location>
</feature>
<dbReference type="GO" id="GO:0003700">
    <property type="term" value="F:DNA-binding transcription factor activity"/>
    <property type="evidence" value="ECO:0007669"/>
    <property type="project" value="InterPro"/>
</dbReference>
<sequence>MDESGPETGESGPGLLASSKVYAALKKAIVAGELMPGEALAEAELSERLGVSRTPVREAVQRLARDGLVVSQRRRWVVRRHSVTEIEDIYQVRAALEAHAAYLAAVRGTPEEKAAILALAHRYEESDQLRGDERVHINASFHGRILEAAHSPRLAEDTDRNTILAFNRQVEAGYSPAELARSWAQHVRIAEAIHAGDAEAAAVAARDHVLMATKLLQGH</sequence>
<dbReference type="InterPro" id="IPR008920">
    <property type="entry name" value="TF_FadR/GntR_C"/>
</dbReference>
<organism evidence="5 6">
    <name type="scientific">Propioniciclava coleopterorum</name>
    <dbReference type="NCBI Taxonomy" id="2714937"/>
    <lineage>
        <taxon>Bacteria</taxon>
        <taxon>Bacillati</taxon>
        <taxon>Actinomycetota</taxon>
        <taxon>Actinomycetes</taxon>
        <taxon>Propionibacteriales</taxon>
        <taxon>Propionibacteriaceae</taxon>
        <taxon>Propioniciclava</taxon>
    </lineage>
</organism>